<evidence type="ECO:0000313" key="3">
    <source>
        <dbReference type="Proteomes" id="UP001417504"/>
    </source>
</evidence>
<protein>
    <submittedName>
        <fullName evidence="2">Uncharacterized protein</fullName>
    </submittedName>
</protein>
<keyword evidence="1" id="KW-0472">Membrane</keyword>
<name>A0AAP0F2S0_9MAGN</name>
<dbReference type="PANTHER" id="PTHR37891">
    <property type="entry name" value="OS06G0113900 PROTEIN"/>
    <property type="match status" value="1"/>
</dbReference>
<dbReference type="AlphaFoldDB" id="A0AAP0F2S0"/>
<evidence type="ECO:0000313" key="2">
    <source>
        <dbReference type="EMBL" id="KAK9102845.1"/>
    </source>
</evidence>
<feature type="transmembrane region" description="Helical" evidence="1">
    <location>
        <begin position="356"/>
        <end position="375"/>
    </location>
</feature>
<feature type="transmembrane region" description="Helical" evidence="1">
    <location>
        <begin position="322"/>
        <end position="349"/>
    </location>
</feature>
<keyword evidence="3" id="KW-1185">Reference proteome</keyword>
<reference evidence="2 3" key="1">
    <citation type="submission" date="2024-01" db="EMBL/GenBank/DDBJ databases">
        <title>Genome assemblies of Stephania.</title>
        <authorList>
            <person name="Yang L."/>
        </authorList>
    </citation>
    <scope>NUCLEOTIDE SEQUENCE [LARGE SCALE GENOMIC DNA]</scope>
    <source>
        <strain evidence="2">QJT</strain>
        <tissue evidence="2">Leaf</tissue>
    </source>
</reference>
<sequence>MADQQSVSRDYDEKDLETLDIHDVSMKMERARESYGKFEGEEDQQPSNGEIFLWYLYGLCSYSIQTVLVPIVFSLIISQVQSPLPKNLSGRGLTSKGLSCTMKQLKLYEALTKPSIPIRDVKFSPLEWTAISWGAGMLISAPMLSYLTHFLDNSHHRQLIFGVATAIGSLFCLPAGFFHVTWIFLPYIAIIIAANVISDASHTRHLGLMLRGFTRYSAANDKCQQIADRRCIASWLSMNATAGGCLGAGLIAAFTYHMLHPSERIVSLWIVSIFAGLKWLCGAAHAFTANRPGFISASPNSSTTTSAEKFTNLFLIFKFPHAAGSVGVVLLSSFTTSCIFAGGILYVVGQLCLKPLFLLFAWLIYYDFPLFSLPLSHPLQQLVKADAVRMQLLGFIVSLTTSGLGFYYRQAYWQRPHILLTVAMQSTATAILHAFGRVLLLDCTPAGKEGSFSTWYAWMRAAGTCAGFAVAAVYPNAMSKLFGISFFASIAGILVLIFGKISNSAGAVAAGHVMEDRGSSEPDDGIGIWKDSPFLGFKFGAALPCSHIFYTANTFVSDDHDATESFVLEVPDELQNLKEGMLVELPKVIDAPFVVDISKGEGIM</sequence>
<comment type="caution">
    <text evidence="2">The sequence shown here is derived from an EMBL/GenBank/DDBJ whole genome shotgun (WGS) entry which is preliminary data.</text>
</comment>
<feature type="transmembrane region" description="Helical" evidence="1">
    <location>
        <begin position="387"/>
        <end position="406"/>
    </location>
</feature>
<dbReference type="PANTHER" id="PTHR37891:SF1">
    <property type="entry name" value="OS06G0113900 PROTEIN"/>
    <property type="match status" value="1"/>
</dbReference>
<accession>A0AAP0F2S0</accession>
<proteinExistence type="predicted"/>
<feature type="transmembrane region" description="Helical" evidence="1">
    <location>
        <begin position="418"/>
        <end position="435"/>
    </location>
</feature>
<dbReference type="EMBL" id="JBBNAE010000008">
    <property type="protein sequence ID" value="KAK9102845.1"/>
    <property type="molecule type" value="Genomic_DNA"/>
</dbReference>
<feature type="transmembrane region" description="Helical" evidence="1">
    <location>
        <begin position="481"/>
        <end position="499"/>
    </location>
</feature>
<evidence type="ECO:0000256" key="1">
    <source>
        <dbReference type="SAM" id="Phobius"/>
    </source>
</evidence>
<feature type="transmembrane region" description="Helical" evidence="1">
    <location>
        <begin position="455"/>
        <end position="474"/>
    </location>
</feature>
<organism evidence="2 3">
    <name type="scientific">Stephania japonica</name>
    <dbReference type="NCBI Taxonomy" id="461633"/>
    <lineage>
        <taxon>Eukaryota</taxon>
        <taxon>Viridiplantae</taxon>
        <taxon>Streptophyta</taxon>
        <taxon>Embryophyta</taxon>
        <taxon>Tracheophyta</taxon>
        <taxon>Spermatophyta</taxon>
        <taxon>Magnoliopsida</taxon>
        <taxon>Ranunculales</taxon>
        <taxon>Menispermaceae</taxon>
        <taxon>Menispermoideae</taxon>
        <taxon>Cissampelideae</taxon>
        <taxon>Stephania</taxon>
    </lineage>
</organism>
<feature type="transmembrane region" description="Helical" evidence="1">
    <location>
        <begin position="54"/>
        <end position="77"/>
    </location>
</feature>
<feature type="transmembrane region" description="Helical" evidence="1">
    <location>
        <begin position="266"/>
        <end position="287"/>
    </location>
</feature>
<dbReference type="Proteomes" id="UP001417504">
    <property type="component" value="Unassembled WGS sequence"/>
</dbReference>
<keyword evidence="1" id="KW-0812">Transmembrane</keyword>
<feature type="transmembrane region" description="Helical" evidence="1">
    <location>
        <begin position="130"/>
        <end position="147"/>
    </location>
</feature>
<keyword evidence="1" id="KW-1133">Transmembrane helix</keyword>
<gene>
    <name evidence="2" type="ORF">Sjap_020099</name>
</gene>